<feature type="region of interest" description="Disordered" evidence="1">
    <location>
        <begin position="50"/>
        <end position="73"/>
    </location>
</feature>
<organism evidence="2 3">
    <name type="scientific">Plenodomus tracheiphilus IPT5</name>
    <dbReference type="NCBI Taxonomy" id="1408161"/>
    <lineage>
        <taxon>Eukaryota</taxon>
        <taxon>Fungi</taxon>
        <taxon>Dikarya</taxon>
        <taxon>Ascomycota</taxon>
        <taxon>Pezizomycotina</taxon>
        <taxon>Dothideomycetes</taxon>
        <taxon>Pleosporomycetidae</taxon>
        <taxon>Pleosporales</taxon>
        <taxon>Pleosporineae</taxon>
        <taxon>Leptosphaeriaceae</taxon>
        <taxon>Plenodomus</taxon>
    </lineage>
</organism>
<protein>
    <submittedName>
        <fullName evidence="2">Uncharacterized protein</fullName>
    </submittedName>
</protein>
<gene>
    <name evidence="2" type="ORF">T440DRAFT_522050</name>
</gene>
<dbReference type="Proteomes" id="UP000799423">
    <property type="component" value="Unassembled WGS sequence"/>
</dbReference>
<feature type="region of interest" description="Disordered" evidence="1">
    <location>
        <begin position="1"/>
        <end position="35"/>
    </location>
</feature>
<reference evidence="2" key="1">
    <citation type="submission" date="2020-01" db="EMBL/GenBank/DDBJ databases">
        <authorList>
            <consortium name="DOE Joint Genome Institute"/>
            <person name="Haridas S."/>
            <person name="Albert R."/>
            <person name="Binder M."/>
            <person name="Bloem J."/>
            <person name="Labutti K."/>
            <person name="Salamov A."/>
            <person name="Andreopoulos B."/>
            <person name="Baker S.E."/>
            <person name="Barry K."/>
            <person name="Bills G."/>
            <person name="Bluhm B.H."/>
            <person name="Cannon C."/>
            <person name="Castanera R."/>
            <person name="Culley D.E."/>
            <person name="Daum C."/>
            <person name="Ezra D."/>
            <person name="Gonzalez J.B."/>
            <person name="Henrissat B."/>
            <person name="Kuo A."/>
            <person name="Liang C."/>
            <person name="Lipzen A."/>
            <person name="Lutzoni F."/>
            <person name="Magnuson J."/>
            <person name="Mondo S."/>
            <person name="Nolan M."/>
            <person name="Ohm R."/>
            <person name="Pangilinan J."/>
            <person name="Park H.-J."/>
            <person name="Ramirez L."/>
            <person name="Alfaro M."/>
            <person name="Sun H."/>
            <person name="Tritt A."/>
            <person name="Yoshinaga Y."/>
            <person name="Zwiers L.-H."/>
            <person name="Turgeon B.G."/>
            <person name="Goodwin S.B."/>
            <person name="Spatafora J.W."/>
            <person name="Crous P.W."/>
            <person name="Grigoriev I.V."/>
        </authorList>
    </citation>
    <scope>NUCLEOTIDE SEQUENCE</scope>
    <source>
        <strain evidence="2">IPT5</strain>
    </source>
</reference>
<dbReference type="OrthoDB" id="3800275at2759"/>
<name>A0A6A7AVF4_9PLEO</name>
<dbReference type="EMBL" id="MU006338">
    <property type="protein sequence ID" value="KAF2846125.1"/>
    <property type="molecule type" value="Genomic_DNA"/>
</dbReference>
<keyword evidence="3" id="KW-1185">Reference proteome</keyword>
<evidence type="ECO:0000313" key="2">
    <source>
        <dbReference type="EMBL" id="KAF2846125.1"/>
    </source>
</evidence>
<feature type="compositionally biased region" description="Basic and acidic residues" evidence="1">
    <location>
        <begin position="24"/>
        <end position="35"/>
    </location>
</feature>
<accession>A0A6A7AVF4</accession>
<dbReference type="AlphaFoldDB" id="A0A6A7AVF4"/>
<proteinExistence type="predicted"/>
<feature type="compositionally biased region" description="Polar residues" evidence="1">
    <location>
        <begin position="59"/>
        <end position="73"/>
    </location>
</feature>
<sequence length="117" mass="12874">MAEISIRNAHAHSSVAPEYSLESDNGHDDTADHIFDAGYATSTENSILKQGDLTHHKLTPTTTSSAQGEWDSYQTPTDGDKFWFCDNCCDGPHGAWQNVCTACGHRICSQCHWEETA</sequence>
<evidence type="ECO:0000313" key="3">
    <source>
        <dbReference type="Proteomes" id="UP000799423"/>
    </source>
</evidence>
<evidence type="ECO:0000256" key="1">
    <source>
        <dbReference type="SAM" id="MobiDB-lite"/>
    </source>
</evidence>